<reference evidence="1 2" key="1">
    <citation type="journal article" date="2021" name="Sci. Rep.">
        <title>The genome of the diatom Chaetoceros tenuissimus carries an ancient integrated fragment of an extant virus.</title>
        <authorList>
            <person name="Hongo Y."/>
            <person name="Kimura K."/>
            <person name="Takaki Y."/>
            <person name="Yoshida Y."/>
            <person name="Baba S."/>
            <person name="Kobayashi G."/>
            <person name="Nagasaki K."/>
            <person name="Hano T."/>
            <person name="Tomaru Y."/>
        </authorList>
    </citation>
    <scope>NUCLEOTIDE SEQUENCE [LARGE SCALE GENOMIC DNA]</scope>
    <source>
        <strain evidence="1 2">NIES-3715</strain>
    </source>
</reference>
<proteinExistence type="predicted"/>
<dbReference type="SUPFAM" id="SSF52047">
    <property type="entry name" value="RNI-like"/>
    <property type="match status" value="1"/>
</dbReference>
<evidence type="ECO:0000313" key="2">
    <source>
        <dbReference type="Proteomes" id="UP001054902"/>
    </source>
</evidence>
<name>A0AAD3CG16_9STRA</name>
<accession>A0AAD3CG16</accession>
<organism evidence="1 2">
    <name type="scientific">Chaetoceros tenuissimus</name>
    <dbReference type="NCBI Taxonomy" id="426638"/>
    <lineage>
        <taxon>Eukaryota</taxon>
        <taxon>Sar</taxon>
        <taxon>Stramenopiles</taxon>
        <taxon>Ochrophyta</taxon>
        <taxon>Bacillariophyta</taxon>
        <taxon>Coscinodiscophyceae</taxon>
        <taxon>Chaetocerotophycidae</taxon>
        <taxon>Chaetocerotales</taxon>
        <taxon>Chaetocerotaceae</taxon>
        <taxon>Chaetoceros</taxon>
    </lineage>
</organism>
<evidence type="ECO:0000313" key="1">
    <source>
        <dbReference type="EMBL" id="GFH43950.1"/>
    </source>
</evidence>
<protein>
    <submittedName>
        <fullName evidence="1">Uncharacterized protein</fullName>
    </submittedName>
</protein>
<comment type="caution">
    <text evidence="1">The sequence shown here is derived from an EMBL/GenBank/DDBJ whole genome shotgun (WGS) entry which is preliminary data.</text>
</comment>
<dbReference type="Proteomes" id="UP001054902">
    <property type="component" value="Unassembled WGS sequence"/>
</dbReference>
<gene>
    <name evidence="1" type="ORF">CTEN210_00424</name>
</gene>
<dbReference type="EMBL" id="BLLK01000019">
    <property type="protein sequence ID" value="GFH43950.1"/>
    <property type="molecule type" value="Genomic_DNA"/>
</dbReference>
<sequence length="358" mass="41447">MQDGPMNLLSLSEKDMYHIFEYLGDKVLIPYYFNYKFSHKRPGIHSLCQSYSLISKKFQETLDRYIRETPLVIGNEFNRYDDPSLYWACENRLKISRCNVYANGPNSATIAMNMLQKCDVSQVEHIRLYAAHCFMEGDRNKIHNAYDDGAFPYGYFGNKRDSIESLQTYLGDLAPSLQKLKRLEILSTRGELDFDMLKSFAKHCPGIENLSILYEMQRSPHCELLQRRDNSIDMLGEVVCQFSNLKKLKLDSKFESEFTGCVIKSETLEEIDLRNGYLALNECICPNLKVIKCQLDSLGRRVEFNGLTVTKSFVAEQAMRLQNEKMVQVDPHENTLNILGLQVPRNCVIEIHRGLWNK</sequence>
<keyword evidence="2" id="KW-1185">Reference proteome</keyword>
<dbReference type="AlphaFoldDB" id="A0AAD3CG16"/>